<comment type="caution">
    <text evidence="1">The sequence shown here is derived from an EMBL/GenBank/DDBJ whole genome shotgun (WGS) entry which is preliminary data.</text>
</comment>
<keyword evidence="2" id="KW-1185">Reference proteome</keyword>
<dbReference type="Proteomes" id="UP001221411">
    <property type="component" value="Unassembled WGS sequence"/>
</dbReference>
<protein>
    <submittedName>
        <fullName evidence="1">Uncharacterized protein</fullName>
    </submittedName>
</protein>
<dbReference type="SUPFAM" id="SSF50985">
    <property type="entry name" value="RCC1/BLIP-II"/>
    <property type="match status" value="1"/>
</dbReference>
<evidence type="ECO:0000313" key="2">
    <source>
        <dbReference type="Proteomes" id="UP001221411"/>
    </source>
</evidence>
<reference evidence="1 2" key="1">
    <citation type="submission" date="2022-11" db="EMBL/GenBank/DDBJ databases">
        <title>Minimal conservation of predation-associated metabolite biosynthetic gene clusters underscores biosynthetic potential of Myxococcota including descriptions for ten novel species: Archangium lansinium sp. nov., Myxococcus landrumus sp. nov., Nannocystis bai.</title>
        <authorList>
            <person name="Ahearne A."/>
            <person name="Stevens C."/>
            <person name="Dowd S."/>
        </authorList>
    </citation>
    <scope>NUCLEOTIDE SEQUENCE [LARGE SCALE GENOMIC DNA]</scope>
    <source>
        <strain evidence="1 2">RJM3</strain>
    </source>
</reference>
<evidence type="ECO:0000313" key="1">
    <source>
        <dbReference type="EMBL" id="MDC0744516.1"/>
    </source>
</evidence>
<name>A0ABT5ERW0_9BACT</name>
<dbReference type="EMBL" id="JAQNDO010000001">
    <property type="protein sequence ID" value="MDC0744516.1"/>
    <property type="molecule type" value="Genomic_DNA"/>
</dbReference>
<dbReference type="RefSeq" id="WP_271921108.1">
    <property type="nucleotide sequence ID" value="NZ_JAQNDO010000001.1"/>
</dbReference>
<sequence>MRRAFAPASALVLVGCTTGAPPPPTARDLTPAPSASIAAPAPTAKAAPVALSAQDSTFVEVRTGYGTFCARTERGFLHCWGLVVLPGEMAKRTHYRPTLMPGFTNLKGFTILKEGQIVGWNAAGTVIRLVREDPTKPFYITRGFLSVQPTPEEIAKFSLGVPAQVTSRIVAGSHDCLLSDKGEVFCQIGGDFTNSPFLRVPVPPMRTLADTTCGVGVDGGFHCWNLDRQETTLLDKPAPGYGVASVPLKGPVAEALLARFQPGKPQVCARRPDGTVFCHDWLVDQKLREIAEGKLVTRLFTLPGQSLCVSREDGVSRCTCDVAQPCGDTQTTFDVLPSVDASLGVAVSVGNICALGKDHRVRCFGERMGGRLGDGQEIELERATKAPGITGASEISADDGVVCARFGTTRVSCWGAIAGVEHVPRHDLVLPEPAVDAIVGGVGLCVRGAKSGRWYCRNKAFFPGNLKDDFTLLVDTGGAPVKDVTLSIDNGSGIAVAKRSGGAGRFHYAGSPKPLRVQWIDPKDELANATYLDLSSNAILADGTAILQKDTSGDHERVPAKFRAVKLANGTTFLRKDTSGDHERVPGKFRAVLRSAHCAVDASARLLCMGAPEGPKVVLTDVADVDADCVSTTRGEVFCFDRMPKKKGEIASFRRIEGLPDGAIVQLGGDCGRTREGEVYCWGSVFDLGDRDPVQRTPVEIAKPESIFQHYGW</sequence>
<proteinExistence type="predicted"/>
<dbReference type="InterPro" id="IPR009091">
    <property type="entry name" value="RCC1/BLIP-II"/>
</dbReference>
<gene>
    <name evidence="1" type="ORF">POL67_24500</name>
</gene>
<accession>A0ABT5ERW0</accession>
<dbReference type="Gene3D" id="2.130.10.30">
    <property type="entry name" value="Regulator of chromosome condensation 1/beta-lactamase-inhibitor protein II"/>
    <property type="match status" value="2"/>
</dbReference>
<dbReference type="PROSITE" id="PS51257">
    <property type="entry name" value="PROKAR_LIPOPROTEIN"/>
    <property type="match status" value="1"/>
</dbReference>
<organism evidence="1 2">
    <name type="scientific">Polyangium mundeleinium</name>
    <dbReference type="NCBI Taxonomy" id="2995306"/>
    <lineage>
        <taxon>Bacteria</taxon>
        <taxon>Pseudomonadati</taxon>
        <taxon>Myxococcota</taxon>
        <taxon>Polyangia</taxon>
        <taxon>Polyangiales</taxon>
        <taxon>Polyangiaceae</taxon>
        <taxon>Polyangium</taxon>
    </lineage>
</organism>